<organism evidence="1 2">
    <name type="scientific">Luteibacter rhizovicinus DSM 16549</name>
    <dbReference type="NCBI Taxonomy" id="1440763"/>
    <lineage>
        <taxon>Bacteria</taxon>
        <taxon>Pseudomonadati</taxon>
        <taxon>Pseudomonadota</taxon>
        <taxon>Gammaproteobacteria</taxon>
        <taxon>Lysobacterales</taxon>
        <taxon>Rhodanobacteraceae</taxon>
        <taxon>Luteibacter</taxon>
    </lineage>
</organism>
<dbReference type="EMBL" id="CP017480">
    <property type="protein sequence ID" value="APG06595.1"/>
    <property type="molecule type" value="Genomic_DNA"/>
</dbReference>
<name>A0A0G9HK07_9GAMM</name>
<reference evidence="2" key="1">
    <citation type="submission" date="2016-09" db="EMBL/GenBank/DDBJ databases">
        <authorList>
            <person name="Lysoe E."/>
        </authorList>
    </citation>
    <scope>NUCLEOTIDE SEQUENCE [LARGE SCALE GENOMIC DNA]</scope>
    <source>
        <strain evidence="2">LJ96T</strain>
    </source>
</reference>
<keyword evidence="2" id="KW-1185">Reference proteome</keyword>
<dbReference type="PATRIC" id="fig|1440763.5.peg.715"/>
<proteinExistence type="predicted"/>
<dbReference type="AlphaFoldDB" id="A0A0G9HK07"/>
<sequence length="95" mass="10474">MKAPTYAELASELTRLHDAREAVIEQALDALESHHPPLAQLVVSCVGDRHRAARWLVMPQRAFSGRNAYDMLADGDLDGVWEQVVLKQLGIVAAL</sequence>
<gene>
    <name evidence="1" type="ORF">BJI69_16870</name>
</gene>
<dbReference type="KEGG" id="lrz:BJI69_16870"/>
<evidence type="ECO:0000313" key="2">
    <source>
        <dbReference type="Proteomes" id="UP000182987"/>
    </source>
</evidence>
<protein>
    <submittedName>
        <fullName evidence="1">Uncharacterized protein</fullName>
    </submittedName>
</protein>
<accession>A0A0G9HK07</accession>
<evidence type="ECO:0000313" key="1">
    <source>
        <dbReference type="EMBL" id="APG06595.1"/>
    </source>
</evidence>
<dbReference type="Proteomes" id="UP000182987">
    <property type="component" value="Chromosome"/>
</dbReference>